<dbReference type="PANTHER" id="PTHR32182:SF23">
    <property type="entry name" value="ATP BINDING PROTEIN"/>
    <property type="match status" value="1"/>
</dbReference>
<dbReference type="GO" id="GO:0006302">
    <property type="term" value="P:double-strand break repair"/>
    <property type="evidence" value="ECO:0007669"/>
    <property type="project" value="TreeGrafter"/>
</dbReference>
<evidence type="ECO:0000259" key="1">
    <source>
        <dbReference type="Pfam" id="PF13304"/>
    </source>
</evidence>
<evidence type="ECO:0000313" key="3">
    <source>
        <dbReference type="Proteomes" id="UP000016630"/>
    </source>
</evidence>
<dbReference type="GO" id="GO:0016887">
    <property type="term" value="F:ATP hydrolysis activity"/>
    <property type="evidence" value="ECO:0007669"/>
    <property type="project" value="InterPro"/>
</dbReference>
<sequence>MHIQRVKIENFRCIERFEEEFSRYSNIFCGVNGSGKTTILQALEILFSWFIARFNNIKGNGTALKDDDIKYGADYCLLEVTLDDNTTWSLYRQHSRVRKPNLQKSNLKGLTERVNYIVEKANKEEHYPTPVFTSFPVYRRAVATLPKRIHKKHALGKFDVYNSNADSKVNPHAFFVWFREREDIENELYRYGKEGYKDSQLEAVRQATSQMISGYKNLRIERPRGFVIEKNEEKFAFDQLSDGEKSYIILTADIARLLAMANPSPDENPLLASGIILIDEIDLHLHPKWQREVLPQLRKVFPNCQFFITTHSPFVLSSADASNTIFVTEQPYIRLVEDRIYGAEVSHILLDTLGLSSLRDRYVEQDIQEIWKLLNSGISKGEELKMLIGRLKEKLNPNDPEFVKISLQKRWLESNKEG</sequence>
<organism evidence="2 3">
    <name type="scientific">Porphyromonas gingivalis F0570</name>
    <dbReference type="NCBI Taxonomy" id="1227271"/>
    <lineage>
        <taxon>Bacteria</taxon>
        <taxon>Pseudomonadati</taxon>
        <taxon>Bacteroidota</taxon>
        <taxon>Bacteroidia</taxon>
        <taxon>Bacteroidales</taxon>
        <taxon>Porphyromonadaceae</taxon>
        <taxon>Porphyromonas</taxon>
    </lineage>
</organism>
<dbReference type="RefSeq" id="WP_021664922.1">
    <property type="nucleotide sequence ID" value="NZ_KI259110.1"/>
</dbReference>
<gene>
    <name evidence="2" type="ORF">HMPREF1555_00219</name>
</gene>
<dbReference type="PATRIC" id="fig|1227271.3.peg.202"/>
<dbReference type="Proteomes" id="UP000016630">
    <property type="component" value="Unassembled WGS sequence"/>
</dbReference>
<dbReference type="InterPro" id="IPR027417">
    <property type="entry name" value="P-loop_NTPase"/>
</dbReference>
<dbReference type="HOGENOM" id="CLU_033429_1_1_10"/>
<name>A0A0E2LT37_PORGN</name>
<dbReference type="GO" id="GO:0000731">
    <property type="term" value="P:DNA synthesis involved in DNA repair"/>
    <property type="evidence" value="ECO:0007669"/>
    <property type="project" value="TreeGrafter"/>
</dbReference>
<accession>A0A0E2LT37</accession>
<reference evidence="2 3" key="1">
    <citation type="submission" date="2013-06" db="EMBL/GenBank/DDBJ databases">
        <authorList>
            <person name="Weinstock G."/>
            <person name="Sodergren E."/>
            <person name="Lobos E.A."/>
            <person name="Fulton L."/>
            <person name="Fulton R."/>
            <person name="Courtney L."/>
            <person name="Fronick C."/>
            <person name="O'Laughlin M."/>
            <person name="Godfrey J."/>
            <person name="Wilson R.M."/>
            <person name="Miner T."/>
            <person name="Farmer C."/>
            <person name="Delehaunty K."/>
            <person name="Cordes M."/>
            <person name="Minx P."/>
            <person name="Tomlinson C."/>
            <person name="Chen J."/>
            <person name="Wollam A."/>
            <person name="Pepin K.H."/>
            <person name="Bhonagiri V."/>
            <person name="Zhang X."/>
            <person name="Warren W."/>
            <person name="Mitreva M."/>
            <person name="Mardis E.R."/>
            <person name="Wilson R.K."/>
        </authorList>
    </citation>
    <scope>NUCLEOTIDE SEQUENCE [LARGE SCALE GENOMIC DNA]</scope>
    <source>
        <strain evidence="2 3">F0570</strain>
    </source>
</reference>
<dbReference type="AlphaFoldDB" id="A0A0E2LT37"/>
<evidence type="ECO:0000313" key="2">
    <source>
        <dbReference type="EMBL" id="ERJ68784.1"/>
    </source>
</evidence>
<feature type="domain" description="ATPase AAA-type core" evidence="1">
    <location>
        <begin position="26"/>
        <end position="317"/>
    </location>
</feature>
<dbReference type="SUPFAM" id="SSF52540">
    <property type="entry name" value="P-loop containing nucleoside triphosphate hydrolases"/>
    <property type="match status" value="1"/>
</dbReference>
<dbReference type="Pfam" id="PF13304">
    <property type="entry name" value="AAA_21"/>
    <property type="match status" value="1"/>
</dbReference>
<proteinExistence type="predicted"/>
<dbReference type="PANTHER" id="PTHR32182">
    <property type="entry name" value="DNA REPLICATION AND REPAIR PROTEIN RECF"/>
    <property type="match status" value="1"/>
</dbReference>
<protein>
    <submittedName>
        <fullName evidence="2">RecF/RecN/SMC protein</fullName>
    </submittedName>
</protein>
<dbReference type="Gene3D" id="3.40.50.300">
    <property type="entry name" value="P-loop containing nucleotide triphosphate hydrolases"/>
    <property type="match status" value="2"/>
</dbReference>
<dbReference type="InterPro" id="IPR003959">
    <property type="entry name" value="ATPase_AAA_core"/>
</dbReference>
<comment type="caution">
    <text evidence="2">The sequence shown here is derived from an EMBL/GenBank/DDBJ whole genome shotgun (WGS) entry which is preliminary data.</text>
</comment>
<dbReference type="GO" id="GO:0005524">
    <property type="term" value="F:ATP binding"/>
    <property type="evidence" value="ECO:0007669"/>
    <property type="project" value="InterPro"/>
</dbReference>
<dbReference type="EMBL" id="AWUW01000013">
    <property type="protein sequence ID" value="ERJ68784.1"/>
    <property type="molecule type" value="Genomic_DNA"/>
</dbReference>